<dbReference type="AlphaFoldDB" id="A0A366EJ95"/>
<feature type="transmembrane region" description="Helical" evidence="1">
    <location>
        <begin position="137"/>
        <end position="155"/>
    </location>
</feature>
<feature type="transmembrane region" description="Helical" evidence="1">
    <location>
        <begin position="20"/>
        <end position="37"/>
    </location>
</feature>
<sequence length="407" mass="45359">MVELWLLEVVKGFGKLFLHPVLYLSVFFAIMTGYYRVKRERRDFNTRLLDGYHDTRVLFSYGMVVGLLFSVVTVGAGVVIPFAGIMLIGLVSTLFALTSRFHLMSAAMTVGFSYFILVAVDYFQWEIPYVNTYVDNLNVGLLSSIVVLLGVLMMIEGSLIRLNGWKHTSPRLLKSARGLKVGAHQGKKLWLVPMFVPIPTGTFTLPFEWWPVFTMGTEAYSLLCVPFLLGFQQLVKSTLPEVAIKHTGYRVFWLGAFVLTLAVTGFWAPLFSIGAAVVAMGGRAWIAYRYRSAEDSKPYFFKRQSKGVMILGILPGSPAKKLTLQVGEIVLKVNGVEVNTERAFYEALQKNGAYCKLEVLGTNGENRFTQGALYEGDHHELGIIFADESSGWEHHQVSCNSSLSSGI</sequence>
<protein>
    <submittedName>
        <fullName evidence="3">PDZ domain-containing protein</fullName>
    </submittedName>
</protein>
<evidence type="ECO:0000259" key="2">
    <source>
        <dbReference type="PROSITE" id="PS50106"/>
    </source>
</evidence>
<dbReference type="SUPFAM" id="SSF50156">
    <property type="entry name" value="PDZ domain-like"/>
    <property type="match status" value="1"/>
</dbReference>
<feature type="transmembrane region" description="Helical" evidence="1">
    <location>
        <begin position="106"/>
        <end position="125"/>
    </location>
</feature>
<feature type="transmembrane region" description="Helical" evidence="1">
    <location>
        <begin position="58"/>
        <end position="76"/>
    </location>
</feature>
<dbReference type="Gene3D" id="2.30.42.10">
    <property type="match status" value="1"/>
</dbReference>
<dbReference type="SMART" id="SM00228">
    <property type="entry name" value="PDZ"/>
    <property type="match status" value="1"/>
</dbReference>
<comment type="caution">
    <text evidence="3">The sequence shown here is derived from an EMBL/GenBank/DDBJ whole genome shotgun (WGS) entry which is preliminary data.</text>
</comment>
<feature type="domain" description="PDZ" evidence="2">
    <location>
        <begin position="307"/>
        <end position="363"/>
    </location>
</feature>
<dbReference type="OrthoDB" id="198399at2"/>
<keyword evidence="1" id="KW-0472">Membrane</keyword>
<dbReference type="PROSITE" id="PS50106">
    <property type="entry name" value="PDZ"/>
    <property type="match status" value="1"/>
</dbReference>
<organism evidence="3 4">
    <name type="scientific">Rossellomorea aquimaris</name>
    <dbReference type="NCBI Taxonomy" id="189382"/>
    <lineage>
        <taxon>Bacteria</taxon>
        <taxon>Bacillati</taxon>
        <taxon>Bacillota</taxon>
        <taxon>Bacilli</taxon>
        <taxon>Bacillales</taxon>
        <taxon>Bacillaceae</taxon>
        <taxon>Rossellomorea</taxon>
    </lineage>
</organism>
<dbReference type="InterPro" id="IPR001478">
    <property type="entry name" value="PDZ"/>
</dbReference>
<dbReference type="EMBL" id="QNRJ01000018">
    <property type="protein sequence ID" value="RBP02046.1"/>
    <property type="molecule type" value="Genomic_DNA"/>
</dbReference>
<reference evidence="3 4" key="1">
    <citation type="submission" date="2018-06" db="EMBL/GenBank/DDBJ databases">
        <title>Freshwater and sediment microbial communities from various areas in North America, analyzing microbe dynamics in response to fracking.</title>
        <authorList>
            <person name="Lamendella R."/>
        </authorList>
    </citation>
    <scope>NUCLEOTIDE SEQUENCE [LARGE SCALE GENOMIC DNA]</scope>
    <source>
        <strain evidence="3 4">97B</strain>
    </source>
</reference>
<proteinExistence type="predicted"/>
<dbReference type="Proteomes" id="UP000252118">
    <property type="component" value="Unassembled WGS sequence"/>
</dbReference>
<accession>A0A366EJ95</accession>
<keyword evidence="1" id="KW-0812">Transmembrane</keyword>
<gene>
    <name evidence="3" type="ORF">DET59_11816</name>
</gene>
<keyword evidence="1" id="KW-1133">Transmembrane helix</keyword>
<evidence type="ECO:0000313" key="3">
    <source>
        <dbReference type="EMBL" id="RBP02046.1"/>
    </source>
</evidence>
<feature type="transmembrane region" description="Helical" evidence="1">
    <location>
        <begin position="247"/>
        <end position="264"/>
    </location>
</feature>
<dbReference type="InterPro" id="IPR036034">
    <property type="entry name" value="PDZ_sf"/>
</dbReference>
<name>A0A366EJ95_9BACI</name>
<evidence type="ECO:0000256" key="1">
    <source>
        <dbReference type="SAM" id="Phobius"/>
    </source>
</evidence>
<evidence type="ECO:0000313" key="4">
    <source>
        <dbReference type="Proteomes" id="UP000252118"/>
    </source>
</evidence>
<feature type="transmembrane region" description="Helical" evidence="1">
    <location>
        <begin position="219"/>
        <end position="235"/>
    </location>
</feature>
<dbReference type="RefSeq" id="WP_113970811.1">
    <property type="nucleotide sequence ID" value="NZ_QNRJ01000018.1"/>
</dbReference>